<reference evidence="2 3" key="1">
    <citation type="submission" date="2023-10" db="EMBL/GenBank/DDBJ databases">
        <title>Microbacterium xanthum sp. nov., isolated from seaweed.</title>
        <authorList>
            <person name="Lee S.D."/>
        </authorList>
    </citation>
    <scope>NUCLEOTIDE SEQUENCE [LARGE SCALE GENOMIC DNA]</scope>
    <source>
        <strain evidence="2 3">KCTC 19124</strain>
    </source>
</reference>
<sequence length="446" mass="47685">MSLAFSPRRSRRALAIAALAGASALVVSGCSSSGGDDGDTVTIVVQQQANWEAMMGTLVPAFEEEYPNIKVELSTIDQETRSSTNTQIIAGNNPPDIALVAGNSPVYLETVENDELLDLTDVWEAADLYDRYDSETATALQYGDTPYLVGIAGINYSIVYYNVDIFDELGLSAPADNRLASDADLFALTDAVRDAGYDPLAVGGADAFQWVWQVSQLLQSYATPEEITNYLTSWNVDVEPTVSYTDPPFVDTLERLQTWADAGVYQDGYLGQDYDTAQALFFQGQAAMLLGGNFTAGSVDDNGAGFEYDWFLLPAGDDERPAQLMTYLGEAMAIPAGAAHPDEAKLFLEFWMSNEMQADAVANSGFALPSVNSLDIEELPGITGVVSELVEDANAYGAPIGWGSATPGAFAQQPLGTDVGAMLSGQMSALEVAEGQQARLDEIHAQ</sequence>
<dbReference type="InterPro" id="IPR006059">
    <property type="entry name" value="SBP"/>
</dbReference>
<gene>
    <name evidence="2" type="ORF">R2Q92_00880</name>
</gene>
<accession>A0ABU5N2S6</accession>
<organism evidence="2 3">
    <name type="scientific">Microbacterium aquimaris</name>
    <dbReference type="NCBI Taxonomy" id="459816"/>
    <lineage>
        <taxon>Bacteria</taxon>
        <taxon>Bacillati</taxon>
        <taxon>Actinomycetota</taxon>
        <taxon>Actinomycetes</taxon>
        <taxon>Micrococcales</taxon>
        <taxon>Microbacteriaceae</taxon>
        <taxon>Microbacterium</taxon>
    </lineage>
</organism>
<dbReference type="PANTHER" id="PTHR43649:SF12">
    <property type="entry name" value="DIACETYLCHITOBIOSE BINDING PROTEIN DASA"/>
    <property type="match status" value="1"/>
</dbReference>
<dbReference type="Proteomes" id="UP001291912">
    <property type="component" value="Unassembled WGS sequence"/>
</dbReference>
<dbReference type="RefSeq" id="WP_194423104.1">
    <property type="nucleotide sequence ID" value="NZ_BAAAPT010000001.1"/>
</dbReference>
<dbReference type="Gene3D" id="3.40.190.10">
    <property type="entry name" value="Periplasmic binding protein-like II"/>
    <property type="match status" value="2"/>
</dbReference>
<evidence type="ECO:0000256" key="1">
    <source>
        <dbReference type="SAM" id="SignalP"/>
    </source>
</evidence>
<keyword evidence="3" id="KW-1185">Reference proteome</keyword>
<protein>
    <submittedName>
        <fullName evidence="2">Extracellular solute-binding protein</fullName>
    </submittedName>
</protein>
<dbReference type="Pfam" id="PF01547">
    <property type="entry name" value="SBP_bac_1"/>
    <property type="match status" value="1"/>
</dbReference>
<feature type="signal peptide" evidence="1">
    <location>
        <begin position="1"/>
        <end position="28"/>
    </location>
</feature>
<proteinExistence type="predicted"/>
<name>A0ABU5N2S6_9MICO</name>
<evidence type="ECO:0000313" key="3">
    <source>
        <dbReference type="Proteomes" id="UP001291912"/>
    </source>
</evidence>
<dbReference type="InterPro" id="IPR050490">
    <property type="entry name" value="Bact_solute-bd_prot1"/>
</dbReference>
<dbReference type="SUPFAM" id="SSF53850">
    <property type="entry name" value="Periplasmic binding protein-like II"/>
    <property type="match status" value="1"/>
</dbReference>
<feature type="chain" id="PRO_5045804860" evidence="1">
    <location>
        <begin position="29"/>
        <end position="446"/>
    </location>
</feature>
<comment type="caution">
    <text evidence="2">The sequence shown here is derived from an EMBL/GenBank/DDBJ whole genome shotgun (WGS) entry which is preliminary data.</text>
</comment>
<keyword evidence="1" id="KW-0732">Signal</keyword>
<dbReference type="EMBL" id="JAWJYN010000001">
    <property type="protein sequence ID" value="MDZ8160373.1"/>
    <property type="molecule type" value="Genomic_DNA"/>
</dbReference>
<dbReference type="PANTHER" id="PTHR43649">
    <property type="entry name" value="ARABINOSE-BINDING PROTEIN-RELATED"/>
    <property type="match status" value="1"/>
</dbReference>
<evidence type="ECO:0000313" key="2">
    <source>
        <dbReference type="EMBL" id="MDZ8160373.1"/>
    </source>
</evidence>